<organism evidence="1 2">
    <name type="scientific">Ephemerocybe angulata</name>
    <dbReference type="NCBI Taxonomy" id="980116"/>
    <lineage>
        <taxon>Eukaryota</taxon>
        <taxon>Fungi</taxon>
        <taxon>Dikarya</taxon>
        <taxon>Basidiomycota</taxon>
        <taxon>Agaricomycotina</taxon>
        <taxon>Agaricomycetes</taxon>
        <taxon>Agaricomycetidae</taxon>
        <taxon>Agaricales</taxon>
        <taxon>Agaricineae</taxon>
        <taxon>Psathyrellaceae</taxon>
        <taxon>Ephemerocybe</taxon>
    </lineage>
</organism>
<reference evidence="1 2" key="1">
    <citation type="submission" date="2020-07" db="EMBL/GenBank/DDBJ databases">
        <title>Comparative genomics of pyrophilous fungi reveals a link between fire events and developmental genes.</title>
        <authorList>
            <consortium name="DOE Joint Genome Institute"/>
            <person name="Steindorff A.S."/>
            <person name="Carver A."/>
            <person name="Calhoun S."/>
            <person name="Stillman K."/>
            <person name="Liu H."/>
            <person name="Lipzen A."/>
            <person name="Pangilinan J."/>
            <person name="Labutti K."/>
            <person name="Bruns T.D."/>
            <person name="Grigoriev I.V."/>
        </authorList>
    </citation>
    <scope>NUCLEOTIDE SEQUENCE [LARGE SCALE GENOMIC DNA]</scope>
    <source>
        <strain evidence="1 2">CBS 144469</strain>
    </source>
</reference>
<protein>
    <submittedName>
        <fullName evidence="1">Uncharacterized protein</fullName>
    </submittedName>
</protein>
<sequence>MHATLEPWKTLSKAFLGRIVKSDMVMSTHLLSAMYFTNSLSIPSVVPFLESARLPPNPGVSRKVINSPSVSGTLYSTISEVSSSSVYSPGVPLTASQTALINCRIVVLPLSAFPITLRTTGKFAYTIVGPFISFDIVQHRVDSQWRRSPILVTSWSQDCAG</sequence>
<accession>A0A8H6IF19</accession>
<keyword evidence="2" id="KW-1185">Reference proteome</keyword>
<dbReference type="EMBL" id="JACGCI010000006">
    <property type="protein sequence ID" value="KAF6763177.1"/>
    <property type="molecule type" value="Genomic_DNA"/>
</dbReference>
<dbReference type="Proteomes" id="UP000521943">
    <property type="component" value="Unassembled WGS sequence"/>
</dbReference>
<proteinExistence type="predicted"/>
<evidence type="ECO:0000313" key="2">
    <source>
        <dbReference type="Proteomes" id="UP000521943"/>
    </source>
</evidence>
<evidence type="ECO:0000313" key="1">
    <source>
        <dbReference type="EMBL" id="KAF6763177.1"/>
    </source>
</evidence>
<comment type="caution">
    <text evidence="1">The sequence shown here is derived from an EMBL/GenBank/DDBJ whole genome shotgun (WGS) entry which is preliminary data.</text>
</comment>
<gene>
    <name evidence="1" type="ORF">DFP72DRAFT_874935</name>
</gene>
<dbReference type="AlphaFoldDB" id="A0A8H6IF19"/>
<name>A0A8H6IF19_9AGAR</name>